<feature type="region of interest" description="Disordered" evidence="2">
    <location>
        <begin position="275"/>
        <end position="299"/>
    </location>
</feature>
<dbReference type="PROSITE" id="PS00028">
    <property type="entry name" value="ZINC_FINGER_C2H2_1"/>
    <property type="match status" value="1"/>
</dbReference>
<gene>
    <name evidence="4" type="ORF">BGW38_007808</name>
</gene>
<feature type="region of interest" description="Disordered" evidence="2">
    <location>
        <begin position="1"/>
        <end position="146"/>
    </location>
</feature>
<feature type="compositionally biased region" description="Low complexity" evidence="2">
    <location>
        <begin position="420"/>
        <end position="432"/>
    </location>
</feature>
<feature type="compositionally biased region" description="Basic residues" evidence="2">
    <location>
        <begin position="66"/>
        <end position="76"/>
    </location>
</feature>
<name>A0A9P6FKL3_9FUNG</name>
<keyword evidence="5" id="KW-1185">Reference proteome</keyword>
<feature type="compositionally biased region" description="Basic residues" evidence="2">
    <location>
        <begin position="35"/>
        <end position="44"/>
    </location>
</feature>
<keyword evidence="1" id="KW-0479">Metal-binding</keyword>
<feature type="compositionally biased region" description="Pro residues" evidence="2">
    <location>
        <begin position="83"/>
        <end position="97"/>
    </location>
</feature>
<dbReference type="InterPro" id="IPR013087">
    <property type="entry name" value="Znf_C2H2_type"/>
</dbReference>
<sequence>MAAACDRHDRVERGDRGDRGGGQGPPYYGPESQLHHRPSHHPHPYHVPPPAMPRPSSPSLSTSSSSHRRTHSRNHSLQRSFQSPPPPSVVAPPPVAAPPRHGSPAGNGPVMRHPQEAYPEPLDRSARYPDRSPISTPTPTLVKVPTPAPIPSPVPAMAPMQPAVPGPAVQAMEEDEEDDGEIVPGKRKNGEERMDGHKCLDCGKTYKHPSCLAKHRWEHSIYWKPSTKFLFSKHQQVQMMEAASTLLGLDEKFEEKDPVVALFITQRGHLATTTSIASVSPRTSAKSLSASPPPRERSAAAAAAAVAAVASSAMAPPSTQSQSQIGSATTMPAPPTIPPVVKQETNVRALPRHSVASTTSTSSSMSSTPPSLAPDDESVVEPEEEPMGMHGSHGHDHGHGPHSHPHGLPGPPPHVQYEQSMPGPHDPGMMMPPMSPPKHPRSIAHVPPPPSRGP</sequence>
<evidence type="ECO:0000313" key="5">
    <source>
        <dbReference type="Proteomes" id="UP000780801"/>
    </source>
</evidence>
<comment type="caution">
    <text evidence="4">The sequence shown here is derived from an EMBL/GenBank/DDBJ whole genome shotgun (WGS) entry which is preliminary data.</text>
</comment>
<proteinExistence type="predicted"/>
<feature type="non-terminal residue" evidence="4">
    <location>
        <position position="1"/>
    </location>
</feature>
<evidence type="ECO:0000256" key="1">
    <source>
        <dbReference type="PROSITE-ProRule" id="PRU00042"/>
    </source>
</evidence>
<feature type="compositionally biased region" description="Low complexity" evidence="2">
    <location>
        <begin position="357"/>
        <end position="370"/>
    </location>
</feature>
<evidence type="ECO:0000256" key="2">
    <source>
        <dbReference type="SAM" id="MobiDB-lite"/>
    </source>
</evidence>
<evidence type="ECO:0000313" key="4">
    <source>
        <dbReference type="EMBL" id="KAF9577162.1"/>
    </source>
</evidence>
<dbReference type="Proteomes" id="UP000780801">
    <property type="component" value="Unassembled WGS sequence"/>
</dbReference>
<feature type="domain" description="C2H2-type" evidence="3">
    <location>
        <begin position="197"/>
        <end position="220"/>
    </location>
</feature>
<evidence type="ECO:0000259" key="3">
    <source>
        <dbReference type="PROSITE" id="PS50157"/>
    </source>
</evidence>
<feature type="region of interest" description="Disordered" evidence="2">
    <location>
        <begin position="172"/>
        <end position="194"/>
    </location>
</feature>
<keyword evidence="1" id="KW-0862">Zinc</keyword>
<dbReference type="PROSITE" id="PS50157">
    <property type="entry name" value="ZINC_FINGER_C2H2_2"/>
    <property type="match status" value="1"/>
</dbReference>
<feature type="compositionally biased region" description="Polar residues" evidence="2">
    <location>
        <begin position="275"/>
        <end position="288"/>
    </location>
</feature>
<dbReference type="EMBL" id="JAABOA010005209">
    <property type="protein sequence ID" value="KAF9577162.1"/>
    <property type="molecule type" value="Genomic_DNA"/>
</dbReference>
<feature type="compositionally biased region" description="Pro residues" evidence="2">
    <location>
        <begin position="45"/>
        <end position="56"/>
    </location>
</feature>
<dbReference type="AlphaFoldDB" id="A0A9P6FKL3"/>
<keyword evidence="1" id="KW-0863">Zinc-finger</keyword>
<accession>A0A9P6FKL3</accession>
<feature type="compositionally biased region" description="Acidic residues" evidence="2">
    <location>
        <begin position="172"/>
        <end position="181"/>
    </location>
</feature>
<feature type="compositionally biased region" description="Acidic residues" evidence="2">
    <location>
        <begin position="374"/>
        <end position="386"/>
    </location>
</feature>
<dbReference type="OrthoDB" id="2152896at2759"/>
<reference evidence="4" key="1">
    <citation type="journal article" date="2020" name="Fungal Divers.">
        <title>Resolving the Mortierellaceae phylogeny through synthesis of multi-gene phylogenetics and phylogenomics.</title>
        <authorList>
            <person name="Vandepol N."/>
            <person name="Liber J."/>
            <person name="Desiro A."/>
            <person name="Na H."/>
            <person name="Kennedy M."/>
            <person name="Barry K."/>
            <person name="Grigoriev I.V."/>
            <person name="Miller A.N."/>
            <person name="O'Donnell K."/>
            <person name="Stajich J.E."/>
            <person name="Bonito G."/>
        </authorList>
    </citation>
    <scope>NUCLEOTIDE SEQUENCE</scope>
    <source>
        <strain evidence="4">KOD1015</strain>
    </source>
</reference>
<organism evidence="4 5">
    <name type="scientific">Lunasporangiospora selenospora</name>
    <dbReference type="NCBI Taxonomy" id="979761"/>
    <lineage>
        <taxon>Eukaryota</taxon>
        <taxon>Fungi</taxon>
        <taxon>Fungi incertae sedis</taxon>
        <taxon>Mucoromycota</taxon>
        <taxon>Mortierellomycotina</taxon>
        <taxon>Mortierellomycetes</taxon>
        <taxon>Mortierellales</taxon>
        <taxon>Mortierellaceae</taxon>
        <taxon>Lunasporangiospora</taxon>
    </lineage>
</organism>
<feature type="compositionally biased region" description="Basic and acidic residues" evidence="2">
    <location>
        <begin position="121"/>
        <end position="130"/>
    </location>
</feature>
<dbReference type="GO" id="GO:0008270">
    <property type="term" value="F:zinc ion binding"/>
    <property type="evidence" value="ECO:0007669"/>
    <property type="project" value="UniProtKB-KW"/>
</dbReference>
<feature type="compositionally biased region" description="Basic and acidic residues" evidence="2">
    <location>
        <begin position="1"/>
        <end position="19"/>
    </location>
</feature>
<protein>
    <recommendedName>
        <fullName evidence="3">C2H2-type domain-containing protein</fullName>
    </recommendedName>
</protein>
<feature type="region of interest" description="Disordered" evidence="2">
    <location>
        <begin position="314"/>
        <end position="454"/>
    </location>
</feature>